<evidence type="ECO:0000256" key="3">
    <source>
        <dbReference type="ARBA" id="ARBA00023069"/>
    </source>
</evidence>
<protein>
    <submittedName>
        <fullName evidence="6">Coiled-coil domain-containing 65 isoform X1</fullName>
    </submittedName>
</protein>
<gene>
    <name evidence="6" type="ORF">BpHYR1_041670</name>
</gene>
<dbReference type="PANTHER" id="PTHR21625">
    <property type="entry name" value="NYD-SP28 PROTEIN"/>
    <property type="match status" value="1"/>
</dbReference>
<dbReference type="GO" id="GO:0003352">
    <property type="term" value="P:regulation of cilium movement"/>
    <property type="evidence" value="ECO:0007669"/>
    <property type="project" value="TreeGrafter"/>
</dbReference>
<evidence type="ECO:0000313" key="7">
    <source>
        <dbReference type="Proteomes" id="UP000276133"/>
    </source>
</evidence>
<dbReference type="GO" id="GO:0060285">
    <property type="term" value="P:cilium-dependent cell motility"/>
    <property type="evidence" value="ECO:0007669"/>
    <property type="project" value="TreeGrafter"/>
</dbReference>
<sequence length="435" mass="51767">MEEEISNQQIKKDDNFETIKSALITKFLAEKLKKETELVKYNNSILNVKYLNLRRKEKSEEILKNINELKHIAEKFLNFKSKIESIFEQNFQNDQDINLFIFSNFIFTKDKLIANFVQSIDTLRQDFVKRVQEIKIQFEIDRTNIEDSYSNHKKIINDQILALEANFYYELVEDQNKFTKAKESLNCEHLDQIITLRVNMEKKITNLQRAYEDNKKSIESEIFFFSKPDEISSKNEKIEAEIQKDRLKIESLIDKCQSLREEINLIDIDFLLLNKKNTIHEKFNQYAQLNQQFEQRKKIVKKKIVNVIKSSSQAMTRLQSQSEKCRKILAYFSMCRKMETVEEKETLFCKSNVVSENIDWKAVLGNEDQSESSFIEDMLAQYMNDNGYNFYLKYAKVNIELESLKLVKSDLERENFFLKNYLKNYISSIEINCCL</sequence>
<dbReference type="GO" id="GO:0070286">
    <property type="term" value="P:axonemal dynein complex assembly"/>
    <property type="evidence" value="ECO:0007669"/>
    <property type="project" value="InterPro"/>
</dbReference>
<evidence type="ECO:0000256" key="2">
    <source>
        <dbReference type="ARBA" id="ARBA00022846"/>
    </source>
</evidence>
<evidence type="ECO:0000256" key="5">
    <source>
        <dbReference type="SAM" id="Coils"/>
    </source>
</evidence>
<dbReference type="GO" id="GO:0005858">
    <property type="term" value="C:axonemal dynein complex"/>
    <property type="evidence" value="ECO:0007669"/>
    <property type="project" value="InterPro"/>
</dbReference>
<keyword evidence="3" id="KW-0969">Cilium</keyword>
<accession>A0A3M7STG6</accession>
<dbReference type="PANTHER" id="PTHR21625:SF0">
    <property type="entry name" value="DYNEIN REGULATORY COMPLEX SUBUNIT 2"/>
    <property type="match status" value="1"/>
</dbReference>
<keyword evidence="5" id="KW-0175">Coiled coil</keyword>
<dbReference type="AlphaFoldDB" id="A0A3M7STG6"/>
<dbReference type="OrthoDB" id="10417211at2759"/>
<keyword evidence="4" id="KW-0966">Cell projection</keyword>
<proteinExistence type="predicted"/>
<keyword evidence="7" id="KW-1185">Reference proteome</keyword>
<evidence type="ECO:0000256" key="4">
    <source>
        <dbReference type="ARBA" id="ARBA00023273"/>
    </source>
</evidence>
<evidence type="ECO:0000256" key="1">
    <source>
        <dbReference type="ARBA" id="ARBA00004611"/>
    </source>
</evidence>
<reference evidence="6 7" key="1">
    <citation type="journal article" date="2018" name="Sci. Rep.">
        <title>Genomic signatures of local adaptation to the degree of environmental predictability in rotifers.</title>
        <authorList>
            <person name="Franch-Gras L."/>
            <person name="Hahn C."/>
            <person name="Garcia-Roger E.M."/>
            <person name="Carmona M.J."/>
            <person name="Serra M."/>
            <person name="Gomez A."/>
        </authorList>
    </citation>
    <scope>NUCLEOTIDE SEQUENCE [LARGE SCALE GENOMIC DNA]</scope>
    <source>
        <strain evidence="6">HYR1</strain>
    </source>
</reference>
<comment type="caution">
    <text evidence="6">The sequence shown here is derived from an EMBL/GenBank/DDBJ whole genome shotgun (WGS) entry which is preliminary data.</text>
</comment>
<comment type="subcellular location">
    <subcellularLocation>
        <location evidence="1">Cytoplasm</location>
        <location evidence="1">Cytoskeleton</location>
        <location evidence="1">Flagellum axoneme</location>
    </subcellularLocation>
</comment>
<keyword evidence="2" id="KW-0282">Flagellum</keyword>
<organism evidence="6 7">
    <name type="scientific">Brachionus plicatilis</name>
    <name type="common">Marine rotifer</name>
    <name type="synonym">Brachionus muelleri</name>
    <dbReference type="NCBI Taxonomy" id="10195"/>
    <lineage>
        <taxon>Eukaryota</taxon>
        <taxon>Metazoa</taxon>
        <taxon>Spiralia</taxon>
        <taxon>Gnathifera</taxon>
        <taxon>Rotifera</taxon>
        <taxon>Eurotatoria</taxon>
        <taxon>Monogononta</taxon>
        <taxon>Pseudotrocha</taxon>
        <taxon>Ploima</taxon>
        <taxon>Brachionidae</taxon>
        <taxon>Brachionus</taxon>
    </lineage>
</organism>
<dbReference type="STRING" id="10195.A0A3M7STG6"/>
<dbReference type="Proteomes" id="UP000276133">
    <property type="component" value="Unassembled WGS sequence"/>
</dbReference>
<dbReference type="EMBL" id="REGN01000798">
    <property type="protein sequence ID" value="RNA38992.1"/>
    <property type="molecule type" value="Genomic_DNA"/>
</dbReference>
<name>A0A3M7STG6_BRAPC</name>
<dbReference type="InterPro" id="IPR039750">
    <property type="entry name" value="DRC1/DRC2"/>
</dbReference>
<evidence type="ECO:0000313" key="6">
    <source>
        <dbReference type="EMBL" id="RNA38992.1"/>
    </source>
</evidence>
<feature type="coiled-coil region" evidence="5">
    <location>
        <begin position="197"/>
        <end position="269"/>
    </location>
</feature>